<feature type="compositionally biased region" description="Basic and acidic residues" evidence="1">
    <location>
        <begin position="20"/>
        <end position="53"/>
    </location>
</feature>
<protein>
    <submittedName>
        <fullName evidence="2">Uncharacterized protein</fullName>
    </submittedName>
</protein>
<feature type="region of interest" description="Disordered" evidence="1">
    <location>
        <begin position="1"/>
        <end position="65"/>
    </location>
</feature>
<reference evidence="2" key="2">
    <citation type="submission" date="2020-11" db="EMBL/GenBank/DDBJ databases">
        <authorList>
            <person name="McCartney M.A."/>
            <person name="Auch B."/>
            <person name="Kono T."/>
            <person name="Mallez S."/>
            <person name="Becker A."/>
            <person name="Gohl D.M."/>
            <person name="Silverstein K.A.T."/>
            <person name="Koren S."/>
            <person name="Bechman K.B."/>
            <person name="Herman A."/>
            <person name="Abrahante J.E."/>
            <person name="Garbe J."/>
        </authorList>
    </citation>
    <scope>NUCLEOTIDE SEQUENCE</scope>
    <source>
        <strain evidence="2">Duluth1</strain>
        <tissue evidence="2">Whole animal</tissue>
    </source>
</reference>
<dbReference type="Proteomes" id="UP000828390">
    <property type="component" value="Unassembled WGS sequence"/>
</dbReference>
<proteinExistence type="predicted"/>
<comment type="caution">
    <text evidence="2">The sequence shown here is derived from an EMBL/GenBank/DDBJ whole genome shotgun (WGS) entry which is preliminary data.</text>
</comment>
<dbReference type="AlphaFoldDB" id="A0A9D4H4U2"/>
<organism evidence="2 3">
    <name type="scientific">Dreissena polymorpha</name>
    <name type="common">Zebra mussel</name>
    <name type="synonym">Mytilus polymorpha</name>
    <dbReference type="NCBI Taxonomy" id="45954"/>
    <lineage>
        <taxon>Eukaryota</taxon>
        <taxon>Metazoa</taxon>
        <taxon>Spiralia</taxon>
        <taxon>Lophotrochozoa</taxon>
        <taxon>Mollusca</taxon>
        <taxon>Bivalvia</taxon>
        <taxon>Autobranchia</taxon>
        <taxon>Heteroconchia</taxon>
        <taxon>Euheterodonta</taxon>
        <taxon>Imparidentia</taxon>
        <taxon>Neoheterodontei</taxon>
        <taxon>Myida</taxon>
        <taxon>Dreissenoidea</taxon>
        <taxon>Dreissenidae</taxon>
        <taxon>Dreissena</taxon>
    </lineage>
</organism>
<feature type="compositionally biased region" description="Acidic residues" evidence="1">
    <location>
        <begin position="7"/>
        <end position="19"/>
    </location>
</feature>
<name>A0A9D4H4U2_DREPO</name>
<sequence>MLFPELPDVDEHESDDDAVEERGPDPFESESIKPDEGVDAMETKITESDEECRRRHRGSKPRPQVPKVCHVHLRLPSRRSLQTELPPDMI</sequence>
<evidence type="ECO:0000313" key="2">
    <source>
        <dbReference type="EMBL" id="KAH3828297.1"/>
    </source>
</evidence>
<reference evidence="2" key="1">
    <citation type="journal article" date="2019" name="bioRxiv">
        <title>The Genome of the Zebra Mussel, Dreissena polymorpha: A Resource for Invasive Species Research.</title>
        <authorList>
            <person name="McCartney M.A."/>
            <person name="Auch B."/>
            <person name="Kono T."/>
            <person name="Mallez S."/>
            <person name="Zhang Y."/>
            <person name="Obille A."/>
            <person name="Becker A."/>
            <person name="Abrahante J.E."/>
            <person name="Garbe J."/>
            <person name="Badalamenti J.P."/>
            <person name="Herman A."/>
            <person name="Mangelson H."/>
            <person name="Liachko I."/>
            <person name="Sullivan S."/>
            <person name="Sone E.D."/>
            <person name="Koren S."/>
            <person name="Silverstein K.A.T."/>
            <person name="Beckman K.B."/>
            <person name="Gohl D.M."/>
        </authorList>
    </citation>
    <scope>NUCLEOTIDE SEQUENCE</scope>
    <source>
        <strain evidence="2">Duluth1</strain>
        <tissue evidence="2">Whole animal</tissue>
    </source>
</reference>
<keyword evidence="3" id="KW-1185">Reference proteome</keyword>
<accession>A0A9D4H4U2</accession>
<dbReference type="EMBL" id="JAIWYP010000005">
    <property type="protein sequence ID" value="KAH3828297.1"/>
    <property type="molecule type" value="Genomic_DNA"/>
</dbReference>
<gene>
    <name evidence="2" type="ORF">DPMN_130250</name>
</gene>
<evidence type="ECO:0000313" key="3">
    <source>
        <dbReference type="Proteomes" id="UP000828390"/>
    </source>
</evidence>
<evidence type="ECO:0000256" key="1">
    <source>
        <dbReference type="SAM" id="MobiDB-lite"/>
    </source>
</evidence>